<comment type="similarity">
    <text evidence="1">Belongs to the ABC transporter superfamily.</text>
</comment>
<dbReference type="SMART" id="SM00382">
    <property type="entry name" value="AAA"/>
    <property type="match status" value="1"/>
</dbReference>
<evidence type="ECO:0000313" key="7">
    <source>
        <dbReference type="Proteomes" id="UP000192330"/>
    </source>
</evidence>
<reference evidence="6 7" key="1">
    <citation type="submission" date="2017-04" db="EMBL/GenBank/DDBJ databases">
        <authorList>
            <person name="Afonso C.L."/>
            <person name="Miller P.J."/>
            <person name="Scott M.A."/>
            <person name="Spackman E."/>
            <person name="Goraichik I."/>
            <person name="Dimitrov K.M."/>
            <person name="Suarez D.L."/>
            <person name="Swayne D.E."/>
        </authorList>
    </citation>
    <scope>NUCLEOTIDE SEQUENCE [LARGE SCALE GENOMIC DNA]</scope>
    <source>
        <strain evidence="6 7">CGMCC 1.12644</strain>
    </source>
</reference>
<dbReference type="InterPro" id="IPR003593">
    <property type="entry name" value="AAA+_ATPase"/>
</dbReference>
<organism evidence="6 7">
    <name type="scientific">Primorskyibacter flagellatus</name>
    <dbReference type="NCBI Taxonomy" id="1387277"/>
    <lineage>
        <taxon>Bacteria</taxon>
        <taxon>Pseudomonadati</taxon>
        <taxon>Pseudomonadota</taxon>
        <taxon>Alphaproteobacteria</taxon>
        <taxon>Rhodobacterales</taxon>
        <taxon>Roseobacteraceae</taxon>
        <taxon>Primorskyibacter</taxon>
    </lineage>
</organism>
<accession>A0A1W2DPF9</accession>
<dbReference type="PROSITE" id="PS50893">
    <property type="entry name" value="ABC_TRANSPORTER_2"/>
    <property type="match status" value="1"/>
</dbReference>
<dbReference type="InterPro" id="IPR003439">
    <property type="entry name" value="ABC_transporter-like_ATP-bd"/>
</dbReference>
<evidence type="ECO:0000256" key="2">
    <source>
        <dbReference type="ARBA" id="ARBA00022448"/>
    </source>
</evidence>
<name>A0A1W2DPF9_9RHOB</name>
<dbReference type="InterPro" id="IPR017871">
    <property type="entry name" value="ABC_transporter-like_CS"/>
</dbReference>
<dbReference type="InterPro" id="IPR050166">
    <property type="entry name" value="ABC_transporter_ATP-bind"/>
</dbReference>
<evidence type="ECO:0000256" key="4">
    <source>
        <dbReference type="ARBA" id="ARBA00022840"/>
    </source>
</evidence>
<dbReference type="Proteomes" id="UP000192330">
    <property type="component" value="Unassembled WGS sequence"/>
</dbReference>
<dbReference type="AlphaFoldDB" id="A0A1W2DPF9"/>
<protein>
    <submittedName>
        <fullName evidence="6">Putative hydroxymethylpyrimidine transport system ATP-binding protein</fullName>
    </submittedName>
</protein>
<evidence type="ECO:0000259" key="5">
    <source>
        <dbReference type="PROSITE" id="PS50893"/>
    </source>
</evidence>
<dbReference type="GO" id="GO:0016887">
    <property type="term" value="F:ATP hydrolysis activity"/>
    <property type="evidence" value="ECO:0007669"/>
    <property type="project" value="InterPro"/>
</dbReference>
<dbReference type="PANTHER" id="PTHR42788">
    <property type="entry name" value="TAURINE IMPORT ATP-BINDING PROTEIN-RELATED"/>
    <property type="match status" value="1"/>
</dbReference>
<keyword evidence="2" id="KW-0813">Transport</keyword>
<keyword evidence="3" id="KW-0547">Nucleotide-binding</keyword>
<dbReference type="GO" id="GO:0005524">
    <property type="term" value="F:ATP binding"/>
    <property type="evidence" value="ECO:0007669"/>
    <property type="project" value="UniProtKB-KW"/>
</dbReference>
<evidence type="ECO:0000256" key="1">
    <source>
        <dbReference type="ARBA" id="ARBA00005417"/>
    </source>
</evidence>
<dbReference type="Pfam" id="PF00005">
    <property type="entry name" value="ABC_tran"/>
    <property type="match status" value="1"/>
</dbReference>
<keyword evidence="7" id="KW-1185">Reference proteome</keyword>
<dbReference type="EMBL" id="FWYD01000016">
    <property type="protein sequence ID" value="SMC98946.1"/>
    <property type="molecule type" value="Genomic_DNA"/>
</dbReference>
<dbReference type="InterPro" id="IPR027417">
    <property type="entry name" value="P-loop_NTPase"/>
</dbReference>
<proteinExistence type="inferred from homology"/>
<dbReference type="OrthoDB" id="9802264at2"/>
<evidence type="ECO:0000313" key="6">
    <source>
        <dbReference type="EMBL" id="SMC98946.1"/>
    </source>
</evidence>
<dbReference type="RefSeq" id="WP_084353862.1">
    <property type="nucleotide sequence ID" value="NZ_FWYD01000016.1"/>
</dbReference>
<dbReference type="Gene3D" id="3.40.50.300">
    <property type="entry name" value="P-loop containing nucleotide triphosphate hydrolases"/>
    <property type="match status" value="1"/>
</dbReference>
<keyword evidence="4 6" id="KW-0067">ATP-binding</keyword>
<feature type="domain" description="ABC transporter" evidence="5">
    <location>
        <begin position="4"/>
        <end position="229"/>
    </location>
</feature>
<sequence length="241" mass="25570">MSSAPALQLAGRVTIGGTAIFGPLSLEVPAGRWTCLLGPSGVGKSTLLRLFASLGDKVDFEGTFGASDGVSLAGRVALMAQSDLLMPWLDVTANVTLGARLRGTQQPRERALDILARVGLADHGTKRPDALSGGQRQRVALARTLMEDRPVILLDEPFSALDAQTRARMQDLSAELLAGRTVLHVTHDAAEAARLGETVLLMTREGITPVESPPASVPRPYDAAETLAFQGQLLRQLMETV</sequence>
<dbReference type="PANTHER" id="PTHR42788:SF19">
    <property type="entry name" value="ALIPHATIC SULFONATES IMPORT ATP-BINDING PROTEIN SSUB 2"/>
    <property type="match status" value="1"/>
</dbReference>
<gene>
    <name evidence="6" type="ORF">SAMN06295998_11621</name>
</gene>
<dbReference type="STRING" id="1387277.SAMN06295998_11621"/>
<evidence type="ECO:0000256" key="3">
    <source>
        <dbReference type="ARBA" id="ARBA00022741"/>
    </source>
</evidence>
<dbReference type="SUPFAM" id="SSF52540">
    <property type="entry name" value="P-loop containing nucleoside triphosphate hydrolases"/>
    <property type="match status" value="1"/>
</dbReference>
<dbReference type="PROSITE" id="PS00211">
    <property type="entry name" value="ABC_TRANSPORTER_1"/>
    <property type="match status" value="1"/>
</dbReference>